<dbReference type="EMBL" id="VSWC01000067">
    <property type="protein sequence ID" value="KAA1096778.1"/>
    <property type="molecule type" value="Genomic_DNA"/>
</dbReference>
<dbReference type="Proteomes" id="UP000324748">
    <property type="component" value="Unassembled WGS sequence"/>
</dbReference>
<reference evidence="4 5" key="1">
    <citation type="submission" date="2019-05" db="EMBL/GenBank/DDBJ databases">
        <title>Emergence of the Ug99 lineage of the wheat stem rust pathogen through somatic hybridization.</title>
        <authorList>
            <person name="Li F."/>
            <person name="Upadhyaya N.M."/>
            <person name="Sperschneider J."/>
            <person name="Matny O."/>
            <person name="Nguyen-Phuc H."/>
            <person name="Mago R."/>
            <person name="Raley C."/>
            <person name="Miller M.E."/>
            <person name="Silverstein K.A.T."/>
            <person name="Henningsen E."/>
            <person name="Hirsch C.D."/>
            <person name="Visser B."/>
            <person name="Pretorius Z.A."/>
            <person name="Steffenson B.J."/>
            <person name="Schwessinger B."/>
            <person name="Dodds P.N."/>
            <person name="Figueroa M."/>
        </authorList>
    </citation>
    <scope>NUCLEOTIDE SEQUENCE [LARGE SCALE GENOMIC DNA]</scope>
    <source>
        <strain evidence="2">21-0</strain>
        <strain evidence="3 5">Ug99</strain>
    </source>
</reference>
<keyword evidence="4" id="KW-1185">Reference proteome</keyword>
<evidence type="ECO:0000313" key="5">
    <source>
        <dbReference type="Proteomes" id="UP000325313"/>
    </source>
</evidence>
<name>A0A5B0P905_PUCGR</name>
<evidence type="ECO:0000313" key="2">
    <source>
        <dbReference type="EMBL" id="KAA1096778.1"/>
    </source>
</evidence>
<evidence type="ECO:0000256" key="1">
    <source>
        <dbReference type="SAM" id="MobiDB-lite"/>
    </source>
</evidence>
<proteinExistence type="predicted"/>
<dbReference type="AlphaFoldDB" id="A0A5B0P905"/>
<sequence length="96" mass="10424">MADEGGVKNTSSKRMSGSMGQSPQHKRDVSILRTTTLDATSGVSCGAYAASDYIIATLDRSKGWMAYISHHHHQPSPITELPLIPNADINQLQDEK</sequence>
<gene>
    <name evidence="2" type="ORF">PGT21_028378</name>
    <name evidence="3" type="ORF">PGTUg99_029438</name>
</gene>
<organism evidence="2 4">
    <name type="scientific">Puccinia graminis f. sp. tritici</name>
    <dbReference type="NCBI Taxonomy" id="56615"/>
    <lineage>
        <taxon>Eukaryota</taxon>
        <taxon>Fungi</taxon>
        <taxon>Dikarya</taxon>
        <taxon>Basidiomycota</taxon>
        <taxon>Pucciniomycotina</taxon>
        <taxon>Pucciniomycetes</taxon>
        <taxon>Pucciniales</taxon>
        <taxon>Pucciniaceae</taxon>
        <taxon>Puccinia</taxon>
    </lineage>
</organism>
<dbReference type="Proteomes" id="UP000325313">
    <property type="component" value="Unassembled WGS sequence"/>
</dbReference>
<protein>
    <submittedName>
        <fullName evidence="2">Uncharacterized protein</fullName>
    </submittedName>
</protein>
<feature type="region of interest" description="Disordered" evidence="1">
    <location>
        <begin position="1"/>
        <end position="29"/>
    </location>
</feature>
<dbReference type="EMBL" id="VDEP01000306">
    <property type="protein sequence ID" value="KAA1108087.1"/>
    <property type="molecule type" value="Genomic_DNA"/>
</dbReference>
<comment type="caution">
    <text evidence="2">The sequence shown here is derived from an EMBL/GenBank/DDBJ whole genome shotgun (WGS) entry which is preliminary data.</text>
</comment>
<feature type="compositionally biased region" description="Polar residues" evidence="1">
    <location>
        <begin position="8"/>
        <end position="23"/>
    </location>
</feature>
<evidence type="ECO:0000313" key="3">
    <source>
        <dbReference type="EMBL" id="KAA1108087.1"/>
    </source>
</evidence>
<evidence type="ECO:0000313" key="4">
    <source>
        <dbReference type="Proteomes" id="UP000324748"/>
    </source>
</evidence>
<accession>A0A5B0P905</accession>